<evidence type="ECO:0000256" key="1">
    <source>
        <dbReference type="ARBA" id="ARBA00022737"/>
    </source>
</evidence>
<dbReference type="InterPro" id="IPR036770">
    <property type="entry name" value="Ankyrin_rpt-contain_sf"/>
</dbReference>
<feature type="repeat" description="ANK" evidence="3">
    <location>
        <begin position="119"/>
        <end position="151"/>
    </location>
</feature>
<organism evidence="4 5">
    <name type="scientific">Perkinsus chesapeaki</name>
    <name type="common">Clam parasite</name>
    <name type="synonym">Perkinsus andrewsi</name>
    <dbReference type="NCBI Taxonomy" id="330153"/>
    <lineage>
        <taxon>Eukaryota</taxon>
        <taxon>Sar</taxon>
        <taxon>Alveolata</taxon>
        <taxon>Perkinsozoa</taxon>
        <taxon>Perkinsea</taxon>
        <taxon>Perkinsida</taxon>
        <taxon>Perkinsidae</taxon>
        <taxon>Perkinsus</taxon>
    </lineage>
</organism>
<dbReference type="PROSITE" id="PS50297">
    <property type="entry name" value="ANK_REP_REGION"/>
    <property type="match status" value="1"/>
</dbReference>
<gene>
    <name evidence="4" type="ORF">FOL47_001287</name>
</gene>
<dbReference type="OrthoDB" id="10264606at2759"/>
<comment type="caution">
    <text evidence="4">The sequence shown here is derived from an EMBL/GenBank/DDBJ whole genome shotgun (WGS) entry which is preliminary data.</text>
</comment>
<dbReference type="EMBL" id="JAAPAO010000013">
    <property type="protein sequence ID" value="KAF4677472.1"/>
    <property type="molecule type" value="Genomic_DNA"/>
</dbReference>
<dbReference type="SUPFAM" id="SSF48403">
    <property type="entry name" value="Ankyrin repeat"/>
    <property type="match status" value="1"/>
</dbReference>
<proteinExistence type="predicted"/>
<dbReference type="AlphaFoldDB" id="A0A7J6N0R0"/>
<evidence type="ECO:0000313" key="4">
    <source>
        <dbReference type="EMBL" id="KAF4677472.1"/>
    </source>
</evidence>
<dbReference type="SMART" id="SM00248">
    <property type="entry name" value="ANK"/>
    <property type="match status" value="2"/>
</dbReference>
<sequence>MSLPEIETLVHNVAHPPVREHDTDIDIDAIIEGEQFLDHGSSELPSLQTDRLQEFMSPHNTLTPLHSVGIRCSGPVKLLHELAILLSGSESHEFVLETGDKEIDIDKLVKQDLDARDAAGKTALHHAAQWGSSGVVIEMCRLGATVDAKDNRGRTPLHAALLHPVHEGSEDVIRCLINNKADPLVADQDGCTPLSAAVDAPTVIRLLVVSKAFDSSTGKAKRTKEPTLGNVASRPGVRREAARICDTDDAFSYDGSLPDPCELSIYDAARRTMIMWRNATRSKDMRPTPPHLNDA</sequence>
<evidence type="ECO:0000256" key="3">
    <source>
        <dbReference type="PROSITE-ProRule" id="PRU00023"/>
    </source>
</evidence>
<dbReference type="Gene3D" id="1.25.40.20">
    <property type="entry name" value="Ankyrin repeat-containing domain"/>
    <property type="match status" value="1"/>
</dbReference>
<dbReference type="PROSITE" id="PS50088">
    <property type="entry name" value="ANK_REPEAT"/>
    <property type="match status" value="2"/>
</dbReference>
<feature type="repeat" description="ANK" evidence="3">
    <location>
        <begin position="152"/>
        <end position="188"/>
    </location>
</feature>
<protein>
    <submittedName>
        <fullName evidence="4">Uncharacterized protein</fullName>
    </submittedName>
</protein>
<accession>A0A7J6N0R0</accession>
<dbReference type="PANTHER" id="PTHR24198:SF165">
    <property type="entry name" value="ANKYRIN REPEAT-CONTAINING PROTEIN-RELATED"/>
    <property type="match status" value="1"/>
</dbReference>
<evidence type="ECO:0000313" key="5">
    <source>
        <dbReference type="Proteomes" id="UP000591131"/>
    </source>
</evidence>
<evidence type="ECO:0000256" key="2">
    <source>
        <dbReference type="ARBA" id="ARBA00023043"/>
    </source>
</evidence>
<keyword evidence="2 3" id="KW-0040">ANK repeat</keyword>
<keyword evidence="1" id="KW-0677">Repeat</keyword>
<dbReference type="Proteomes" id="UP000591131">
    <property type="component" value="Unassembled WGS sequence"/>
</dbReference>
<keyword evidence="5" id="KW-1185">Reference proteome</keyword>
<dbReference type="PANTHER" id="PTHR24198">
    <property type="entry name" value="ANKYRIN REPEAT AND PROTEIN KINASE DOMAIN-CONTAINING PROTEIN"/>
    <property type="match status" value="1"/>
</dbReference>
<name>A0A7J6N0R0_PERCH</name>
<dbReference type="InterPro" id="IPR002110">
    <property type="entry name" value="Ankyrin_rpt"/>
</dbReference>
<dbReference type="Pfam" id="PF12796">
    <property type="entry name" value="Ank_2"/>
    <property type="match status" value="1"/>
</dbReference>
<reference evidence="4 5" key="1">
    <citation type="submission" date="2020-04" db="EMBL/GenBank/DDBJ databases">
        <title>Perkinsus chesapeaki whole genome sequence.</title>
        <authorList>
            <person name="Bogema D.R."/>
        </authorList>
    </citation>
    <scope>NUCLEOTIDE SEQUENCE [LARGE SCALE GENOMIC DNA]</scope>
    <source>
        <strain evidence="4">ATCC PRA-425</strain>
    </source>
</reference>